<comment type="caution">
    <text evidence="2">The sequence shown here is derived from an EMBL/GenBank/DDBJ whole genome shotgun (WGS) entry which is preliminary data.</text>
</comment>
<gene>
    <name evidence="2" type="ORF">STAS_19439</name>
</gene>
<evidence type="ECO:0000313" key="3">
    <source>
        <dbReference type="Proteomes" id="UP000325081"/>
    </source>
</evidence>
<dbReference type="AlphaFoldDB" id="A0A5A7QBP9"/>
<evidence type="ECO:0000256" key="1">
    <source>
        <dbReference type="SAM" id="MobiDB-lite"/>
    </source>
</evidence>
<feature type="compositionally biased region" description="Basic and acidic residues" evidence="1">
    <location>
        <begin position="87"/>
        <end position="103"/>
    </location>
</feature>
<feature type="compositionally biased region" description="Low complexity" evidence="1">
    <location>
        <begin position="104"/>
        <end position="121"/>
    </location>
</feature>
<name>A0A5A7QBP9_STRAF</name>
<evidence type="ECO:0000313" key="2">
    <source>
        <dbReference type="EMBL" id="GER42630.1"/>
    </source>
</evidence>
<keyword evidence="3" id="KW-1185">Reference proteome</keyword>
<reference evidence="3" key="1">
    <citation type="journal article" date="2019" name="Curr. Biol.">
        <title>Genome Sequence of Striga asiatica Provides Insight into the Evolution of Plant Parasitism.</title>
        <authorList>
            <person name="Yoshida S."/>
            <person name="Kim S."/>
            <person name="Wafula E.K."/>
            <person name="Tanskanen J."/>
            <person name="Kim Y.M."/>
            <person name="Honaas L."/>
            <person name="Yang Z."/>
            <person name="Spallek T."/>
            <person name="Conn C.E."/>
            <person name="Ichihashi Y."/>
            <person name="Cheong K."/>
            <person name="Cui S."/>
            <person name="Der J.P."/>
            <person name="Gundlach H."/>
            <person name="Jiao Y."/>
            <person name="Hori C."/>
            <person name="Ishida J.K."/>
            <person name="Kasahara H."/>
            <person name="Kiba T."/>
            <person name="Kim M.S."/>
            <person name="Koo N."/>
            <person name="Laohavisit A."/>
            <person name="Lee Y.H."/>
            <person name="Lumba S."/>
            <person name="McCourt P."/>
            <person name="Mortimer J.C."/>
            <person name="Mutuku J.M."/>
            <person name="Nomura T."/>
            <person name="Sasaki-Sekimoto Y."/>
            <person name="Seto Y."/>
            <person name="Wang Y."/>
            <person name="Wakatake T."/>
            <person name="Sakakibara H."/>
            <person name="Demura T."/>
            <person name="Yamaguchi S."/>
            <person name="Yoneyama K."/>
            <person name="Manabe R.I."/>
            <person name="Nelson D.C."/>
            <person name="Schulman A.H."/>
            <person name="Timko M.P."/>
            <person name="dePamphilis C.W."/>
            <person name="Choi D."/>
            <person name="Shirasu K."/>
        </authorList>
    </citation>
    <scope>NUCLEOTIDE SEQUENCE [LARGE SCALE GENOMIC DNA]</scope>
    <source>
        <strain evidence="3">cv. UVA1</strain>
    </source>
</reference>
<dbReference type="EMBL" id="BKCP01006404">
    <property type="protein sequence ID" value="GER42630.1"/>
    <property type="molecule type" value="Genomic_DNA"/>
</dbReference>
<protein>
    <submittedName>
        <fullName evidence="2">Uncharacterized protein</fullName>
    </submittedName>
</protein>
<feature type="region of interest" description="Disordered" evidence="1">
    <location>
        <begin position="78"/>
        <end position="138"/>
    </location>
</feature>
<sequence length="187" mass="20838">MRATKLGPFDAVLVTQGDFVGNTVKSICKYRSMFVFIRYVKLPEIDLTRGHTIEDSEVINADLIEYIHTFIPSDIFNPAAPPMATKTGEDDHRRKKSSPEYSRRPAAAGRAGDGTPRTATTLPAHGLACPRRNPAQPCHARVHRAPRVLYMTSELLAHHSQRPCVTREQPDNPSRICEALAHPAFTR</sequence>
<organism evidence="2 3">
    <name type="scientific">Striga asiatica</name>
    <name type="common">Asiatic witchweed</name>
    <name type="synonym">Buchnera asiatica</name>
    <dbReference type="NCBI Taxonomy" id="4170"/>
    <lineage>
        <taxon>Eukaryota</taxon>
        <taxon>Viridiplantae</taxon>
        <taxon>Streptophyta</taxon>
        <taxon>Embryophyta</taxon>
        <taxon>Tracheophyta</taxon>
        <taxon>Spermatophyta</taxon>
        <taxon>Magnoliopsida</taxon>
        <taxon>eudicotyledons</taxon>
        <taxon>Gunneridae</taxon>
        <taxon>Pentapetalae</taxon>
        <taxon>asterids</taxon>
        <taxon>lamiids</taxon>
        <taxon>Lamiales</taxon>
        <taxon>Orobanchaceae</taxon>
        <taxon>Buchnereae</taxon>
        <taxon>Striga</taxon>
    </lineage>
</organism>
<proteinExistence type="predicted"/>
<dbReference type="Proteomes" id="UP000325081">
    <property type="component" value="Unassembled WGS sequence"/>
</dbReference>
<accession>A0A5A7QBP9</accession>